<dbReference type="Gene3D" id="3.40.50.300">
    <property type="entry name" value="P-loop containing nucleotide triphosphate hydrolases"/>
    <property type="match status" value="1"/>
</dbReference>
<comment type="subunit">
    <text evidence="8">Homodimer.</text>
</comment>
<feature type="binding site" evidence="8">
    <location>
        <begin position="184"/>
        <end position="185"/>
    </location>
    <ligand>
        <name>ATP</name>
        <dbReference type="ChEBI" id="CHEBI:30616"/>
    </ligand>
</feature>
<feature type="binding site" evidence="8">
    <location>
        <position position="16"/>
    </location>
    <ligand>
        <name>Mg(2+)</name>
        <dbReference type="ChEBI" id="CHEBI:18420"/>
    </ligand>
</feature>
<gene>
    <name evidence="8 9" type="primary">bioD</name>
    <name evidence="9" type="ORF">QJT92_06870</name>
    <name evidence="10" type="ORF">QJU97_03815</name>
    <name evidence="11" type="ORF">SAMN05444853_11220</name>
</gene>
<sequence length="241" mass="27251">MASLFITGTDTNIGKTTVSRALLQLLENHNISIAPYKPIACGNDDDKLIEPNNTNYSFEEHKDILILRSSCKGLLPHQKINSYSFTGFSIPVFSALGKIHCIHIDNLNRDLAHLEHHYKNVIVEGTHGWLTPINAEYTFADWIKLTEMSVLLVVGIQAGCVNKTLLTLNAIKQQNIKIVGWVANRINPGVRYYPELIELLKQKIDAPLLGELPYIGRPEKRELFNYIQNPEPLLQYFSQST</sequence>
<organism evidence="11 12">
    <name type="scientific">Phocoenobacter skyensis</name>
    <dbReference type="NCBI Taxonomy" id="97481"/>
    <lineage>
        <taxon>Bacteria</taxon>
        <taxon>Pseudomonadati</taxon>
        <taxon>Pseudomonadota</taxon>
        <taxon>Gammaproteobacteria</taxon>
        <taxon>Pasteurellales</taxon>
        <taxon>Pasteurellaceae</taxon>
        <taxon>Phocoenobacter</taxon>
    </lineage>
</organism>
<comment type="function">
    <text evidence="8">Catalyzes a mechanistically unusual reaction, the ATP-dependent insertion of CO2 between the N7 and N8 nitrogen atoms of 7,8-diaminopelargonic acid (DAPA, also called 7,8-diammoniononanoate) to form a ureido ring.</text>
</comment>
<keyword evidence="3 8" id="KW-0479">Metal-binding</keyword>
<accession>A0A1H7XCX9</accession>
<dbReference type="GO" id="GO:0005524">
    <property type="term" value="F:ATP binding"/>
    <property type="evidence" value="ECO:0007669"/>
    <property type="project" value="UniProtKB-UniRule"/>
</dbReference>
<feature type="binding site" evidence="8">
    <location>
        <begin position="12"/>
        <end position="17"/>
    </location>
    <ligand>
        <name>ATP</name>
        <dbReference type="ChEBI" id="CHEBI:30616"/>
    </ligand>
</feature>
<comment type="catalytic activity">
    <reaction evidence="8">
        <text>(7R,8S)-7,8-diammoniononanoate + CO2 + ATP = (4R,5S)-dethiobiotin + ADP + phosphate + 3 H(+)</text>
        <dbReference type="Rhea" id="RHEA:15805"/>
        <dbReference type="ChEBI" id="CHEBI:15378"/>
        <dbReference type="ChEBI" id="CHEBI:16526"/>
        <dbReference type="ChEBI" id="CHEBI:30616"/>
        <dbReference type="ChEBI" id="CHEBI:43474"/>
        <dbReference type="ChEBI" id="CHEBI:149469"/>
        <dbReference type="ChEBI" id="CHEBI:149473"/>
        <dbReference type="ChEBI" id="CHEBI:456216"/>
        <dbReference type="EC" id="6.3.3.3"/>
    </reaction>
</comment>
<evidence type="ECO:0000256" key="5">
    <source>
        <dbReference type="ARBA" id="ARBA00022756"/>
    </source>
</evidence>
<dbReference type="GO" id="GO:0004141">
    <property type="term" value="F:dethiobiotin synthase activity"/>
    <property type="evidence" value="ECO:0007669"/>
    <property type="project" value="UniProtKB-UniRule"/>
</dbReference>
<comment type="pathway">
    <text evidence="8">Cofactor biosynthesis; biotin biosynthesis; biotin from 7,8-diaminononanoate: step 1/2.</text>
</comment>
<dbReference type="PANTHER" id="PTHR43210">
    <property type="entry name" value="DETHIOBIOTIN SYNTHETASE"/>
    <property type="match status" value="1"/>
</dbReference>
<evidence type="ECO:0000313" key="11">
    <source>
        <dbReference type="EMBL" id="SEM31484.1"/>
    </source>
</evidence>
<reference evidence="12" key="2">
    <citation type="submission" date="2016-10" db="EMBL/GenBank/DDBJ databases">
        <authorList>
            <person name="Varghese N."/>
            <person name="Submissions S."/>
        </authorList>
    </citation>
    <scope>NUCLEOTIDE SEQUENCE [LARGE SCALE GENOMIC DNA]</scope>
    <source>
        <strain evidence="12">DSM 24204</strain>
    </source>
</reference>
<dbReference type="EC" id="6.3.3.3" evidence="8"/>
<dbReference type="SUPFAM" id="SSF52540">
    <property type="entry name" value="P-loop containing nucleoside triphosphate hydrolases"/>
    <property type="match status" value="1"/>
</dbReference>
<dbReference type="PANTHER" id="PTHR43210:SF5">
    <property type="entry name" value="DETHIOBIOTIN SYNTHETASE"/>
    <property type="match status" value="1"/>
</dbReference>
<evidence type="ECO:0000313" key="13">
    <source>
        <dbReference type="Proteomes" id="UP001224812"/>
    </source>
</evidence>
<keyword evidence="13" id="KW-1185">Reference proteome</keyword>
<dbReference type="UniPathway" id="UPA00078">
    <property type="reaction ID" value="UER00161"/>
</dbReference>
<feature type="binding site" evidence="8">
    <location>
        <position position="63"/>
    </location>
    <ligand>
        <name>Mg(2+)</name>
        <dbReference type="ChEBI" id="CHEBI:18420"/>
    </ligand>
</feature>
<dbReference type="InterPro" id="IPR004472">
    <property type="entry name" value="DTB_synth_BioD"/>
</dbReference>
<dbReference type="NCBIfam" id="TIGR00347">
    <property type="entry name" value="bioD"/>
    <property type="match status" value="1"/>
</dbReference>
<feature type="active site" evidence="8">
    <location>
        <position position="37"/>
    </location>
</feature>
<keyword evidence="4 8" id="KW-0547">Nucleotide-binding</keyword>
<dbReference type="Proteomes" id="UP000198883">
    <property type="component" value="Unassembled WGS sequence"/>
</dbReference>
<dbReference type="EMBL" id="JASAYT010000009">
    <property type="protein sequence ID" value="MDP8174586.1"/>
    <property type="molecule type" value="Genomic_DNA"/>
</dbReference>
<proteinExistence type="inferred from homology"/>
<keyword evidence="1 8" id="KW-0963">Cytoplasm</keyword>
<name>A0A1H7XCX9_9PAST</name>
<evidence type="ECO:0000256" key="3">
    <source>
        <dbReference type="ARBA" id="ARBA00022723"/>
    </source>
</evidence>
<dbReference type="GO" id="GO:0009102">
    <property type="term" value="P:biotin biosynthetic process"/>
    <property type="evidence" value="ECO:0007669"/>
    <property type="project" value="UniProtKB-UniRule"/>
</dbReference>
<dbReference type="FunFam" id="3.40.50.300:FF:000292">
    <property type="entry name" value="ATP-dependent dethiobiotin synthetase BioD"/>
    <property type="match status" value="1"/>
</dbReference>
<reference evidence="11" key="1">
    <citation type="submission" date="2016-10" db="EMBL/GenBank/DDBJ databases">
        <authorList>
            <person name="de Groot N.N."/>
        </authorList>
    </citation>
    <scope>NUCLEOTIDE SEQUENCE [LARGE SCALE GENOMIC DNA]</scope>
    <source>
        <strain evidence="11">DSM 24204</strain>
    </source>
</reference>
<keyword evidence="7 8" id="KW-0460">Magnesium</keyword>
<dbReference type="CDD" id="cd03109">
    <property type="entry name" value="DTBS"/>
    <property type="match status" value="1"/>
</dbReference>
<dbReference type="OrthoDB" id="9802097at2"/>
<comment type="cofactor">
    <cofactor evidence="8">
        <name>Mg(2+)</name>
        <dbReference type="ChEBI" id="CHEBI:18420"/>
    </cofactor>
</comment>
<keyword evidence="5 8" id="KW-0093">Biotin biosynthesis</keyword>
<keyword evidence="6 8" id="KW-0067">ATP-binding</keyword>
<dbReference type="EMBL" id="FOBN01000012">
    <property type="protein sequence ID" value="SEM31484.1"/>
    <property type="molecule type" value="Genomic_DNA"/>
</dbReference>
<dbReference type="PIRSF" id="PIRSF006755">
    <property type="entry name" value="DTB_synth"/>
    <property type="match status" value="1"/>
</dbReference>
<dbReference type="STRING" id="97481.SAMN05444853_11220"/>
<dbReference type="EMBL" id="JASAVS010000013">
    <property type="protein sequence ID" value="MDP8085640.1"/>
    <property type="molecule type" value="Genomic_DNA"/>
</dbReference>
<dbReference type="Proteomes" id="UP001224812">
    <property type="component" value="Unassembled WGS sequence"/>
</dbReference>
<dbReference type="InterPro" id="IPR027417">
    <property type="entry name" value="P-loop_NTPase"/>
</dbReference>
<feature type="binding site" evidence="8">
    <location>
        <position position="63"/>
    </location>
    <ligand>
        <name>ATP</name>
        <dbReference type="ChEBI" id="CHEBI:30616"/>
    </ligand>
</feature>
<reference evidence="10" key="4">
    <citation type="journal article" date="2023" name="Front. Microbiol.">
        <title>Phylogeography and host specificity of Pasteurellaceae pathogenic to sea-farmed fish in the north-east Atlantic.</title>
        <authorList>
            <person name="Gulla S."/>
            <person name="Colquhoun D.J."/>
            <person name="Olsen A.B."/>
            <person name="Spilsberg B."/>
            <person name="Lagesen K."/>
            <person name="Aakesson C.P."/>
            <person name="Strom S."/>
            <person name="Manji F."/>
            <person name="Birkbeck T.H."/>
            <person name="Nilsen H.K."/>
        </authorList>
    </citation>
    <scope>NUCLEOTIDE SEQUENCE</scope>
    <source>
        <strain evidence="10">98B1</strain>
    </source>
</reference>
<dbReference type="Pfam" id="PF13500">
    <property type="entry name" value="AAA_26"/>
    <property type="match status" value="1"/>
</dbReference>
<reference evidence="9 13" key="3">
    <citation type="journal article" date="2023" name="Front. Microbiol.">
        <title>Phylogeography and host specificity of Pasteurellaceae pathogenic to sea-farmed fish in the north-east Atlantic.</title>
        <authorList>
            <person name="Gulla S."/>
            <person name="Colquhoun D.J."/>
            <person name="Olsen A.B."/>
            <person name="Spilsberg B."/>
            <person name="Lagesen K."/>
            <person name="Aakesson C.P."/>
            <person name="Strom S."/>
            <person name="Manji F."/>
            <person name="Birkbeck T.H."/>
            <person name="Nilsen H.K."/>
        </authorList>
    </citation>
    <scope>NUCLEOTIDE SEQUENCE [LARGE SCALE GENOMIC DNA]</scope>
    <source>
        <strain evidence="9 13">VIO11850</strain>
    </source>
</reference>
<evidence type="ECO:0000256" key="8">
    <source>
        <dbReference type="HAMAP-Rule" id="MF_00336"/>
    </source>
</evidence>
<feature type="binding site" evidence="8">
    <location>
        <begin position="213"/>
        <end position="215"/>
    </location>
    <ligand>
        <name>ATP</name>
        <dbReference type="ChEBI" id="CHEBI:30616"/>
    </ligand>
</feature>
<evidence type="ECO:0000313" key="12">
    <source>
        <dbReference type="Proteomes" id="UP000198883"/>
    </source>
</evidence>
<evidence type="ECO:0000256" key="7">
    <source>
        <dbReference type="ARBA" id="ARBA00022842"/>
    </source>
</evidence>
<dbReference type="GO" id="GO:0042803">
    <property type="term" value="F:protein homodimerization activity"/>
    <property type="evidence" value="ECO:0007669"/>
    <property type="project" value="UniProtKB-ARBA"/>
</dbReference>
<evidence type="ECO:0000256" key="1">
    <source>
        <dbReference type="ARBA" id="ARBA00022490"/>
    </source>
</evidence>
<dbReference type="GeneID" id="83544030"/>
<evidence type="ECO:0000313" key="9">
    <source>
        <dbReference type="EMBL" id="MDP8085640.1"/>
    </source>
</evidence>
<evidence type="ECO:0000256" key="4">
    <source>
        <dbReference type="ARBA" id="ARBA00022741"/>
    </source>
</evidence>
<protein>
    <recommendedName>
        <fullName evidence="8">ATP-dependent dethiobiotin synthetase BioD</fullName>
        <ecNumber evidence="8">6.3.3.3</ecNumber>
    </recommendedName>
    <alternativeName>
        <fullName evidence="8">DTB synthetase</fullName>
        <shortName evidence="8">DTBS</shortName>
    </alternativeName>
    <alternativeName>
        <fullName evidence="8">Dethiobiotin synthase</fullName>
    </alternativeName>
</protein>
<dbReference type="GO" id="GO:0000287">
    <property type="term" value="F:magnesium ion binding"/>
    <property type="evidence" value="ECO:0007669"/>
    <property type="project" value="UniProtKB-UniRule"/>
</dbReference>
<dbReference type="HAMAP" id="MF_00336">
    <property type="entry name" value="BioD"/>
    <property type="match status" value="1"/>
</dbReference>
<keyword evidence="2 8" id="KW-0436">Ligase</keyword>
<feature type="binding site" evidence="8">
    <location>
        <position position="124"/>
    </location>
    <ligand>
        <name>Mg(2+)</name>
        <dbReference type="ChEBI" id="CHEBI:18420"/>
    </ligand>
</feature>
<comment type="subcellular location">
    <subcellularLocation>
        <location evidence="8">Cytoplasm</location>
    </subcellularLocation>
</comment>
<dbReference type="GO" id="GO:0005829">
    <property type="term" value="C:cytosol"/>
    <property type="evidence" value="ECO:0007669"/>
    <property type="project" value="TreeGrafter"/>
</dbReference>
<dbReference type="AlphaFoldDB" id="A0A1H7XCX9"/>
<dbReference type="RefSeq" id="WP_090921758.1">
    <property type="nucleotide sequence ID" value="NZ_CP016180.1"/>
</dbReference>
<evidence type="ECO:0000256" key="2">
    <source>
        <dbReference type="ARBA" id="ARBA00022598"/>
    </source>
</evidence>
<evidence type="ECO:0000313" key="10">
    <source>
        <dbReference type="EMBL" id="MDP8174586.1"/>
    </source>
</evidence>
<comment type="caution">
    <text evidence="8">Lacks conserved residue(s) required for the propagation of feature annotation.</text>
</comment>
<dbReference type="Proteomes" id="UP001231736">
    <property type="component" value="Unassembled WGS sequence"/>
</dbReference>
<evidence type="ECO:0000256" key="6">
    <source>
        <dbReference type="ARBA" id="ARBA00022840"/>
    </source>
</evidence>
<comment type="similarity">
    <text evidence="8">Belongs to the dethiobiotin synthetase family.</text>
</comment>